<keyword evidence="2 4" id="KW-0689">Ribosomal protein</keyword>
<keyword evidence="6" id="KW-1185">Reference proteome</keyword>
<dbReference type="Pfam" id="PF01015">
    <property type="entry name" value="Ribosomal_S3Ae"/>
    <property type="match status" value="1"/>
</dbReference>
<protein>
    <recommendedName>
        <fullName evidence="4">Small ribosomal subunit protein eS1</fullName>
    </recommendedName>
</protein>
<dbReference type="GO" id="GO:0003735">
    <property type="term" value="F:structural constituent of ribosome"/>
    <property type="evidence" value="ECO:0007669"/>
    <property type="project" value="UniProtKB-UniRule"/>
</dbReference>
<evidence type="ECO:0000313" key="5">
    <source>
        <dbReference type="EMBL" id="KOO23891.1"/>
    </source>
</evidence>
<dbReference type="OrthoDB" id="1045173at2759"/>
<reference evidence="6" key="1">
    <citation type="journal article" date="2015" name="PLoS Genet.">
        <title>Genome Sequence and Transcriptome Analyses of Chrysochromulina tobin: Metabolic Tools for Enhanced Algal Fitness in the Prominent Order Prymnesiales (Haptophyceae).</title>
        <authorList>
            <person name="Hovde B.T."/>
            <person name="Deodato C.R."/>
            <person name="Hunsperger H.M."/>
            <person name="Ryken S.A."/>
            <person name="Yost W."/>
            <person name="Jha R.K."/>
            <person name="Patterson J."/>
            <person name="Monnat R.J. Jr."/>
            <person name="Barlow S.B."/>
            <person name="Starkenburg S.R."/>
            <person name="Cattolico R.A."/>
        </authorList>
    </citation>
    <scope>NUCLEOTIDE SEQUENCE</scope>
    <source>
        <strain evidence="6">CCMP291</strain>
    </source>
</reference>
<evidence type="ECO:0000256" key="4">
    <source>
        <dbReference type="HAMAP-Rule" id="MF_03122"/>
    </source>
</evidence>
<dbReference type="EMBL" id="JWZX01003148">
    <property type="protein sequence ID" value="KOO23891.1"/>
    <property type="molecule type" value="Genomic_DNA"/>
</dbReference>
<comment type="caution">
    <text evidence="5">The sequence shown here is derived from an EMBL/GenBank/DDBJ whole genome shotgun (WGS) entry which is preliminary data.</text>
</comment>
<keyword evidence="3 4" id="KW-0687">Ribonucleoprotein</keyword>
<dbReference type="Proteomes" id="UP000037460">
    <property type="component" value="Unassembled WGS sequence"/>
</dbReference>
<comment type="subunit">
    <text evidence="4">Component of the small ribosomal subunit. Mature ribosomes consist of a small (40S) and a large (60S) subunit. The 40S subunit contains about 33 different proteins and 1 molecule of RNA (18S). The 60S subunit contains about 49 different proteins and 3 molecules of RNA (25S, 5.8S and 5S).</text>
</comment>
<proteinExistence type="inferred from homology"/>
<comment type="subcellular location">
    <subcellularLocation>
        <location evidence="4">Cytoplasm</location>
    </subcellularLocation>
</comment>
<sequence length="274" mass="30837">MPAAFSTMAVGKNKRLSKGKKGKGKKVLDPFLKKEWYDIKVPSNFSVRSCGKTPVTRSSGSKLASDSLKGRVFELNLADMNKDEDQAYRKMYMQCEEVQGKGCLTNFYGMDFTTDKLRSMVRKWQSLIEASVDVKTMDGYVMRLFCIGFTMKCKNQLKKTCYAGAGQQKIIRKKMREIMTREATSCELQELVNKFIPEVIGKEIQKACFSTYPLQNVYIRKVKMLKKPKFDLTKLLDVHGDNGLAPVGGKVDVGEKVVADLGEGMEKKEVIGAD</sequence>
<dbReference type="InterPro" id="IPR001593">
    <property type="entry name" value="Ribosomal_eS1"/>
</dbReference>
<dbReference type="AlphaFoldDB" id="A0A0M0JBE3"/>
<dbReference type="GO" id="GO:0022627">
    <property type="term" value="C:cytosolic small ribosomal subunit"/>
    <property type="evidence" value="ECO:0007669"/>
    <property type="project" value="UniProtKB-UniRule"/>
</dbReference>
<accession>A0A0M0JBE3</accession>
<dbReference type="HAMAP" id="MF_03122">
    <property type="entry name" value="Ribosomal_eS1_euk"/>
    <property type="match status" value="1"/>
</dbReference>
<dbReference type="InterPro" id="IPR027500">
    <property type="entry name" value="Ribosomal_eS1_euk"/>
</dbReference>
<feature type="initiator methionine" description="Removed" evidence="4">
    <location>
        <position position="8"/>
    </location>
</feature>
<name>A0A0M0JBE3_9EUKA</name>
<dbReference type="SMART" id="SM01397">
    <property type="entry name" value="Ribosomal_S3Ae"/>
    <property type="match status" value="1"/>
</dbReference>
<evidence type="ECO:0000256" key="3">
    <source>
        <dbReference type="ARBA" id="ARBA00023274"/>
    </source>
</evidence>
<organism evidence="5 6">
    <name type="scientific">Chrysochromulina tobinii</name>
    <dbReference type="NCBI Taxonomy" id="1460289"/>
    <lineage>
        <taxon>Eukaryota</taxon>
        <taxon>Haptista</taxon>
        <taxon>Haptophyta</taxon>
        <taxon>Prymnesiophyceae</taxon>
        <taxon>Prymnesiales</taxon>
        <taxon>Chrysochromulinaceae</taxon>
        <taxon>Chrysochromulina</taxon>
    </lineage>
</organism>
<comment type="similarity">
    <text evidence="4">Belongs to the eukaryotic ribosomal protein eS1 family.</text>
</comment>
<gene>
    <name evidence="5" type="ORF">Ctob_006071</name>
</gene>
<keyword evidence="1 4" id="KW-0963">Cytoplasm</keyword>
<evidence type="ECO:0000256" key="1">
    <source>
        <dbReference type="ARBA" id="ARBA00022490"/>
    </source>
</evidence>
<dbReference type="GO" id="GO:0006412">
    <property type="term" value="P:translation"/>
    <property type="evidence" value="ECO:0007669"/>
    <property type="project" value="UniProtKB-UniRule"/>
</dbReference>
<evidence type="ECO:0000256" key="2">
    <source>
        <dbReference type="ARBA" id="ARBA00022980"/>
    </source>
</evidence>
<evidence type="ECO:0000313" key="6">
    <source>
        <dbReference type="Proteomes" id="UP000037460"/>
    </source>
</evidence>
<dbReference type="PANTHER" id="PTHR11830">
    <property type="entry name" value="40S RIBOSOMAL PROTEIN S3A"/>
    <property type="match status" value="1"/>
</dbReference>